<dbReference type="Proteomes" id="UP000241818">
    <property type="component" value="Unassembled WGS sequence"/>
</dbReference>
<dbReference type="InParanoid" id="A0A2T3AV78"/>
<evidence type="ECO:0000256" key="2">
    <source>
        <dbReference type="ARBA" id="ARBA00026116"/>
    </source>
</evidence>
<evidence type="ECO:0000259" key="6">
    <source>
        <dbReference type="PROSITE" id="PS50980"/>
    </source>
</evidence>
<dbReference type="InterPro" id="IPR029045">
    <property type="entry name" value="ClpP/crotonase-like_dom_sf"/>
</dbReference>
<dbReference type="SUPFAM" id="SSF52096">
    <property type="entry name" value="ClpP/crotonase"/>
    <property type="match status" value="2"/>
</dbReference>
<dbReference type="PROSITE" id="PS50980">
    <property type="entry name" value="COA_CT_NTER"/>
    <property type="match status" value="1"/>
</dbReference>
<dbReference type="InterPro" id="IPR011762">
    <property type="entry name" value="COA_CT_N"/>
</dbReference>
<comment type="pathway">
    <text evidence="1">Amino-acid degradation; L-leucine degradation; (S)-3-hydroxy-3-methylglutaryl-CoA from 3-isovaleryl-CoA: step 2/3.</text>
</comment>
<dbReference type="GO" id="GO:0006552">
    <property type="term" value="P:L-leucine catabolic process"/>
    <property type="evidence" value="ECO:0007669"/>
    <property type="project" value="UniProtKB-UniPathway"/>
</dbReference>
<dbReference type="PANTHER" id="PTHR22855:SF46">
    <property type="entry name" value="METHYLCROTONOYL-COA CARBOXYLASE"/>
    <property type="match status" value="1"/>
</dbReference>
<evidence type="ECO:0000256" key="4">
    <source>
        <dbReference type="ARBA" id="ARBA00031404"/>
    </source>
</evidence>
<dbReference type="EMBL" id="KZ679015">
    <property type="protein sequence ID" value="PSS12552.1"/>
    <property type="molecule type" value="Genomic_DNA"/>
</dbReference>
<proteinExistence type="predicted"/>
<dbReference type="InterPro" id="IPR011763">
    <property type="entry name" value="COA_CT_C"/>
</dbReference>
<dbReference type="STRING" id="857342.A0A2T3AV78"/>
<keyword evidence="9" id="KW-1185">Reference proteome</keyword>
<feature type="domain" description="CoA carboxyltransferase C-terminal" evidence="7">
    <location>
        <begin position="283"/>
        <end position="540"/>
    </location>
</feature>
<evidence type="ECO:0000256" key="1">
    <source>
        <dbReference type="ARBA" id="ARBA00025711"/>
    </source>
</evidence>
<evidence type="ECO:0000313" key="8">
    <source>
        <dbReference type="EMBL" id="PSS12552.1"/>
    </source>
</evidence>
<dbReference type="AlphaFoldDB" id="A0A2T3AV78"/>
<dbReference type="Pfam" id="PF01039">
    <property type="entry name" value="Carboxyl_trans"/>
    <property type="match status" value="1"/>
</dbReference>
<evidence type="ECO:0000259" key="7">
    <source>
        <dbReference type="PROSITE" id="PS50989"/>
    </source>
</evidence>
<evidence type="ECO:0000313" key="9">
    <source>
        <dbReference type="Proteomes" id="UP000241818"/>
    </source>
</evidence>
<dbReference type="Gene3D" id="3.90.226.10">
    <property type="entry name" value="2-enoyl-CoA Hydratase, Chain A, domain 1"/>
    <property type="match status" value="2"/>
</dbReference>
<dbReference type="GO" id="GO:0004485">
    <property type="term" value="F:methylcrotonoyl-CoA carboxylase activity"/>
    <property type="evidence" value="ECO:0007669"/>
    <property type="project" value="UniProtKB-EC"/>
</dbReference>
<dbReference type="PROSITE" id="PS50989">
    <property type="entry name" value="COA_CT_CTER"/>
    <property type="match status" value="1"/>
</dbReference>
<dbReference type="FunFam" id="3.90.226.10:FF:000021">
    <property type="entry name" value="Acetyl-CoA carboxylase carboxyltransferase subunit"/>
    <property type="match status" value="1"/>
</dbReference>
<organism evidence="8 9">
    <name type="scientific">Amorphotheca resinae ATCC 22711</name>
    <dbReference type="NCBI Taxonomy" id="857342"/>
    <lineage>
        <taxon>Eukaryota</taxon>
        <taxon>Fungi</taxon>
        <taxon>Dikarya</taxon>
        <taxon>Ascomycota</taxon>
        <taxon>Pezizomycotina</taxon>
        <taxon>Leotiomycetes</taxon>
        <taxon>Helotiales</taxon>
        <taxon>Amorphothecaceae</taxon>
        <taxon>Amorphotheca</taxon>
    </lineage>
</organism>
<protein>
    <recommendedName>
        <fullName evidence="2">methylcrotonoyl-CoA carboxylase</fullName>
        <ecNumber evidence="2">6.4.1.4</ecNumber>
    </recommendedName>
    <alternativeName>
        <fullName evidence="4">3-methylcrotonyl-CoA carboxylase 2</fullName>
    </alternativeName>
    <alternativeName>
        <fullName evidence="3">3-methylcrotonyl-CoA:carbon dioxide ligase subunit beta</fullName>
    </alternativeName>
</protein>
<dbReference type="GeneID" id="36570996"/>
<evidence type="ECO:0000256" key="3">
    <source>
        <dbReference type="ARBA" id="ARBA00031237"/>
    </source>
</evidence>
<dbReference type="OrthoDB" id="439921at2759"/>
<dbReference type="EC" id="6.4.1.4" evidence="2"/>
<sequence length="540" mass="58166">MSFPEHTSAINLNLPHAADLRNQWDKILADHGKALATASSQGSETAQKSHVGRGQLLARDRVALLLDEDSPFLELAPFAGHQLEDSTASASVVAGIGMVCGVCCMIFAHIPSISGGAWNEYTVRKQNRITEIATENGLPIIALVQSAGVFLPYQFRVFHPGGQIFRDLAVRSSLGLSSCAVVFGSSTAGGAYHPALSDYTIFVKDQAQVFLGGPPLVKMATGEICEAEELGGAAMHAKTTGLADQLASDEFDAINKARTWVLTTAAARSPLYGQRAMPRQVTPPKYPAEDLLSFVNPDIRQPLNMMEVVLRIVDGGRVEIFKPAYGTNMLTAWAYIHGSICGIIANQQSVINPHEANKTTQFIRLCNQGNIPIVFLHNVSGFMVGLQTEQAGLIKLGAQLISALSTSTVPHISIICGASYGAGNYAMCGRAYKPRFLFTWITGRCSVMGPDQLSGVMQEITRASAKKSGATLDEAKLQARVQKFRESVQRDSGAYWTSAHLLDDGIIDPRDTRDVLGFCLEVVQMKDVKGNPASKTLARM</sequence>
<dbReference type="RefSeq" id="XP_024718550.1">
    <property type="nucleotide sequence ID" value="XM_024862915.1"/>
</dbReference>
<gene>
    <name evidence="8" type="ORF">M430DRAFT_144890</name>
</gene>
<dbReference type="InterPro" id="IPR045190">
    <property type="entry name" value="MCCB/AccD1-like"/>
</dbReference>
<dbReference type="FunFam" id="3.90.226.10:FF:000030">
    <property type="entry name" value="Acetyl-CoA carboxylase carboxyltransferase subunit"/>
    <property type="match status" value="1"/>
</dbReference>
<dbReference type="PANTHER" id="PTHR22855">
    <property type="entry name" value="ACETYL, PROPIONYL, PYRUVATE, AND GLUTACONYL CARBOXYLASE-RELATED"/>
    <property type="match status" value="1"/>
</dbReference>
<dbReference type="UniPathway" id="UPA00363">
    <property type="reaction ID" value="UER00861"/>
</dbReference>
<evidence type="ECO:0000256" key="5">
    <source>
        <dbReference type="ARBA" id="ARBA00052347"/>
    </source>
</evidence>
<comment type="catalytic activity">
    <reaction evidence="5">
        <text>3-methylbut-2-enoyl-CoA + hydrogencarbonate + ATP = 3-methyl-(2E)-glutaconyl-CoA + ADP + phosphate + H(+)</text>
        <dbReference type="Rhea" id="RHEA:13589"/>
        <dbReference type="ChEBI" id="CHEBI:15378"/>
        <dbReference type="ChEBI" id="CHEBI:17544"/>
        <dbReference type="ChEBI" id="CHEBI:30616"/>
        <dbReference type="ChEBI" id="CHEBI:43474"/>
        <dbReference type="ChEBI" id="CHEBI:57344"/>
        <dbReference type="ChEBI" id="CHEBI:57346"/>
        <dbReference type="ChEBI" id="CHEBI:456216"/>
        <dbReference type="EC" id="6.4.1.4"/>
    </reaction>
</comment>
<name>A0A2T3AV78_AMORE</name>
<dbReference type="InterPro" id="IPR034733">
    <property type="entry name" value="AcCoA_carboxyl_beta"/>
</dbReference>
<feature type="domain" description="CoA carboxyltransferase N-terminal" evidence="6">
    <location>
        <begin position="23"/>
        <end position="276"/>
    </location>
</feature>
<reference evidence="8 9" key="1">
    <citation type="journal article" date="2018" name="New Phytol.">
        <title>Comparative genomics and transcriptomics depict ericoid mycorrhizal fungi as versatile saprotrophs and plant mutualists.</title>
        <authorList>
            <person name="Martino E."/>
            <person name="Morin E."/>
            <person name="Grelet G.A."/>
            <person name="Kuo A."/>
            <person name="Kohler A."/>
            <person name="Daghino S."/>
            <person name="Barry K.W."/>
            <person name="Cichocki N."/>
            <person name="Clum A."/>
            <person name="Dockter R.B."/>
            <person name="Hainaut M."/>
            <person name="Kuo R.C."/>
            <person name="LaButti K."/>
            <person name="Lindahl B.D."/>
            <person name="Lindquist E.A."/>
            <person name="Lipzen A."/>
            <person name="Khouja H.R."/>
            <person name="Magnuson J."/>
            <person name="Murat C."/>
            <person name="Ohm R.A."/>
            <person name="Singer S.W."/>
            <person name="Spatafora J.W."/>
            <person name="Wang M."/>
            <person name="Veneault-Fourrey C."/>
            <person name="Henrissat B."/>
            <person name="Grigoriev I.V."/>
            <person name="Martin F.M."/>
            <person name="Perotto S."/>
        </authorList>
    </citation>
    <scope>NUCLEOTIDE SEQUENCE [LARGE SCALE GENOMIC DNA]</scope>
    <source>
        <strain evidence="8 9">ATCC 22711</strain>
    </source>
</reference>
<accession>A0A2T3AV78</accession>